<gene>
    <name evidence="2" type="ORF">FM996_21250</name>
</gene>
<accession>A0A549SCQ9</accession>
<evidence type="ECO:0000313" key="2">
    <source>
        <dbReference type="EMBL" id="TRL22265.1"/>
    </source>
</evidence>
<dbReference type="AlphaFoldDB" id="A0A549SCQ9"/>
<keyword evidence="1" id="KW-0472">Membrane</keyword>
<name>A0A549SCQ9_METSR</name>
<dbReference type="RefSeq" id="WP_142864702.1">
    <property type="nucleotide sequence ID" value="NZ_VJMF01000130.1"/>
</dbReference>
<keyword evidence="1" id="KW-1133">Transmembrane helix</keyword>
<comment type="caution">
    <text evidence="2">The sequence shown here is derived from an EMBL/GenBank/DDBJ whole genome shotgun (WGS) entry which is preliminary data.</text>
</comment>
<organism evidence="2 3">
    <name type="scientific">Methylosinus sporium</name>
    <dbReference type="NCBI Taxonomy" id="428"/>
    <lineage>
        <taxon>Bacteria</taxon>
        <taxon>Pseudomonadati</taxon>
        <taxon>Pseudomonadota</taxon>
        <taxon>Alphaproteobacteria</taxon>
        <taxon>Hyphomicrobiales</taxon>
        <taxon>Methylocystaceae</taxon>
        <taxon>Methylosinus</taxon>
    </lineage>
</organism>
<protein>
    <submittedName>
        <fullName evidence="2">Uncharacterized protein</fullName>
    </submittedName>
</protein>
<dbReference type="EMBL" id="VJMF01000130">
    <property type="protein sequence ID" value="TRL22265.1"/>
    <property type="molecule type" value="Genomic_DNA"/>
</dbReference>
<reference evidence="2 3" key="1">
    <citation type="submission" date="2019-07" db="EMBL/GenBank/DDBJ databases">
        <title>Ln-dependent methylotrophs.</title>
        <authorList>
            <person name="Tani A."/>
        </authorList>
    </citation>
    <scope>NUCLEOTIDE SEQUENCE [LARGE SCALE GENOMIC DNA]</scope>
    <source>
        <strain evidence="2 3">SM89A</strain>
    </source>
</reference>
<feature type="transmembrane region" description="Helical" evidence="1">
    <location>
        <begin position="121"/>
        <end position="141"/>
    </location>
</feature>
<feature type="transmembrane region" description="Helical" evidence="1">
    <location>
        <begin position="153"/>
        <end position="173"/>
    </location>
</feature>
<feature type="transmembrane region" description="Helical" evidence="1">
    <location>
        <begin position="53"/>
        <end position="72"/>
    </location>
</feature>
<dbReference type="Proteomes" id="UP000316781">
    <property type="component" value="Unassembled WGS sequence"/>
</dbReference>
<sequence length="178" mass="18814">MQGLVNFAGEIGNAIATLLPTFCYLTALALFMSAGWGFWTQAQSHNPYRGRPWVPFVALVLSGAFASFPSILTMANNTAGTNLQVSIGALTSYSAPTVNGNLLGQTPGDAVVNVVTLFQGFFQAVGAMSCFFAMLTWNAVIAGRSNRSPGGCGVQFVFGIMLINVVTVATWLVSVFRT</sequence>
<evidence type="ECO:0000313" key="3">
    <source>
        <dbReference type="Proteomes" id="UP000316781"/>
    </source>
</evidence>
<proteinExistence type="predicted"/>
<feature type="transmembrane region" description="Helical" evidence="1">
    <location>
        <begin position="12"/>
        <end position="32"/>
    </location>
</feature>
<keyword evidence="1" id="KW-0812">Transmembrane</keyword>
<evidence type="ECO:0000256" key="1">
    <source>
        <dbReference type="SAM" id="Phobius"/>
    </source>
</evidence>